<name>A0A086ZI45_9BIFI</name>
<evidence type="ECO:0000313" key="5">
    <source>
        <dbReference type="EMBL" id="KFI46195.1"/>
    </source>
</evidence>
<dbReference type="SUPFAM" id="SSF54909">
    <property type="entry name" value="Dimeric alpha+beta barrel"/>
    <property type="match status" value="1"/>
</dbReference>
<dbReference type="GO" id="GO:0043565">
    <property type="term" value="F:sequence-specific DNA binding"/>
    <property type="evidence" value="ECO:0007669"/>
    <property type="project" value="InterPro"/>
</dbReference>
<dbReference type="PROSITE" id="PS50956">
    <property type="entry name" value="HTH_ASNC_2"/>
    <property type="match status" value="1"/>
</dbReference>
<dbReference type="AlphaFoldDB" id="A0A086ZI45"/>
<feature type="domain" description="HTH asnC-type" evidence="4">
    <location>
        <begin position="37"/>
        <end position="97"/>
    </location>
</feature>
<keyword evidence="2" id="KW-0238">DNA-binding</keyword>
<keyword evidence="1" id="KW-0805">Transcription regulation</keyword>
<dbReference type="GO" id="GO:0005829">
    <property type="term" value="C:cytosol"/>
    <property type="evidence" value="ECO:0007669"/>
    <property type="project" value="TreeGrafter"/>
</dbReference>
<dbReference type="InterPro" id="IPR011008">
    <property type="entry name" value="Dimeric_a/b-barrel"/>
</dbReference>
<dbReference type="Gene3D" id="3.30.70.920">
    <property type="match status" value="1"/>
</dbReference>
<organism evidence="5 6">
    <name type="scientific">Bifidobacterium boum</name>
    <dbReference type="NCBI Taxonomy" id="78343"/>
    <lineage>
        <taxon>Bacteria</taxon>
        <taxon>Bacillati</taxon>
        <taxon>Actinomycetota</taxon>
        <taxon>Actinomycetes</taxon>
        <taxon>Bifidobacteriales</taxon>
        <taxon>Bifidobacteriaceae</taxon>
        <taxon>Bifidobacterium</taxon>
    </lineage>
</organism>
<dbReference type="Pfam" id="PF01037">
    <property type="entry name" value="AsnC_trans_reg"/>
    <property type="match status" value="1"/>
</dbReference>
<comment type="caution">
    <text evidence="5">The sequence shown here is derived from an EMBL/GenBank/DDBJ whole genome shotgun (WGS) entry which is preliminary data.</text>
</comment>
<dbReference type="SMART" id="SM00344">
    <property type="entry name" value="HTH_ASNC"/>
    <property type="match status" value="1"/>
</dbReference>
<dbReference type="PRINTS" id="PR00033">
    <property type="entry name" value="HTHASNC"/>
</dbReference>
<evidence type="ECO:0000259" key="4">
    <source>
        <dbReference type="PROSITE" id="PS50956"/>
    </source>
</evidence>
<dbReference type="InterPro" id="IPR019888">
    <property type="entry name" value="Tscrpt_reg_AsnC-like"/>
</dbReference>
<dbReference type="InterPro" id="IPR019887">
    <property type="entry name" value="Tscrpt_reg_AsnC/Lrp_C"/>
</dbReference>
<keyword evidence="6" id="KW-1185">Reference proteome</keyword>
<evidence type="ECO:0000313" key="6">
    <source>
        <dbReference type="Proteomes" id="UP000029093"/>
    </source>
</evidence>
<gene>
    <name evidence="5" type="ORF">BBOU_1281</name>
</gene>
<dbReference type="GO" id="GO:0043200">
    <property type="term" value="P:response to amino acid"/>
    <property type="evidence" value="ECO:0007669"/>
    <property type="project" value="TreeGrafter"/>
</dbReference>
<evidence type="ECO:0000256" key="1">
    <source>
        <dbReference type="ARBA" id="ARBA00023015"/>
    </source>
</evidence>
<evidence type="ECO:0000256" key="3">
    <source>
        <dbReference type="ARBA" id="ARBA00023163"/>
    </source>
</evidence>
<dbReference type="InterPro" id="IPR036388">
    <property type="entry name" value="WH-like_DNA-bd_sf"/>
</dbReference>
<dbReference type="Gene3D" id="1.10.10.10">
    <property type="entry name" value="Winged helix-like DNA-binding domain superfamily/Winged helix DNA-binding domain"/>
    <property type="match status" value="1"/>
</dbReference>
<proteinExistence type="predicted"/>
<dbReference type="Pfam" id="PF13404">
    <property type="entry name" value="HTH_AsnC-type"/>
    <property type="match status" value="1"/>
</dbReference>
<dbReference type="InterPro" id="IPR019885">
    <property type="entry name" value="Tscrpt_reg_HTH_AsnC-type_CS"/>
</dbReference>
<dbReference type="PANTHER" id="PTHR30154">
    <property type="entry name" value="LEUCINE-RESPONSIVE REGULATORY PROTEIN"/>
    <property type="match status" value="1"/>
</dbReference>
<sequence>MVGMRVQHDIHESFAANGFSAVDANTAPLESHKSSLLDDTNKAIIRELQKSGRKPYGAIGKVVGLSEAAVRGRVQRLVEAGIIQIVAVTDPIQLGYRRQALIGVNTTGDLDAIAARLRETDGIDYIVAAAGRFDMLLEVFTADDDELLDLVMRIRKIPGVDHTEVFTYLRLIEQRYDFGVR</sequence>
<evidence type="ECO:0000256" key="2">
    <source>
        <dbReference type="ARBA" id="ARBA00023125"/>
    </source>
</evidence>
<dbReference type="PROSITE" id="PS00519">
    <property type="entry name" value="HTH_ASNC_1"/>
    <property type="match status" value="1"/>
</dbReference>
<dbReference type="SUPFAM" id="SSF46785">
    <property type="entry name" value="Winged helix' DNA-binding domain"/>
    <property type="match status" value="1"/>
</dbReference>
<dbReference type="PANTHER" id="PTHR30154:SF34">
    <property type="entry name" value="TRANSCRIPTIONAL REGULATOR AZLB"/>
    <property type="match status" value="1"/>
</dbReference>
<dbReference type="EMBL" id="JGYQ01000016">
    <property type="protein sequence ID" value="KFI46195.1"/>
    <property type="molecule type" value="Genomic_DNA"/>
</dbReference>
<dbReference type="InterPro" id="IPR000485">
    <property type="entry name" value="AsnC-type_HTH_dom"/>
</dbReference>
<protein>
    <submittedName>
        <fullName evidence="5">AsnC family regulatory protein</fullName>
    </submittedName>
</protein>
<dbReference type="Proteomes" id="UP000029093">
    <property type="component" value="Unassembled WGS sequence"/>
</dbReference>
<reference evidence="5 6" key="1">
    <citation type="submission" date="2014-03" db="EMBL/GenBank/DDBJ databases">
        <title>Genomics of Bifidobacteria.</title>
        <authorList>
            <person name="Ventura M."/>
            <person name="Milani C."/>
            <person name="Lugli G.A."/>
        </authorList>
    </citation>
    <scope>NUCLEOTIDE SEQUENCE [LARGE SCALE GENOMIC DNA]</scope>
    <source>
        <strain evidence="5 6">LMG 10736</strain>
    </source>
</reference>
<accession>A0A086ZI45</accession>
<keyword evidence="3" id="KW-0804">Transcription</keyword>
<dbReference type="InterPro" id="IPR036390">
    <property type="entry name" value="WH_DNA-bd_sf"/>
</dbReference>